<evidence type="ECO:0000313" key="2">
    <source>
        <dbReference type="EMBL" id="KAK4025544.1"/>
    </source>
</evidence>
<evidence type="ECO:0000256" key="1">
    <source>
        <dbReference type="SAM" id="Phobius"/>
    </source>
</evidence>
<dbReference type="Proteomes" id="UP001234178">
    <property type="component" value="Unassembled WGS sequence"/>
</dbReference>
<name>A0ABR0AK94_9CRUS</name>
<gene>
    <name evidence="2" type="ORF">OUZ56_014607</name>
</gene>
<keyword evidence="1" id="KW-0472">Membrane</keyword>
<organism evidence="2 3">
    <name type="scientific">Daphnia magna</name>
    <dbReference type="NCBI Taxonomy" id="35525"/>
    <lineage>
        <taxon>Eukaryota</taxon>
        <taxon>Metazoa</taxon>
        <taxon>Ecdysozoa</taxon>
        <taxon>Arthropoda</taxon>
        <taxon>Crustacea</taxon>
        <taxon>Branchiopoda</taxon>
        <taxon>Diplostraca</taxon>
        <taxon>Cladocera</taxon>
        <taxon>Anomopoda</taxon>
        <taxon>Daphniidae</taxon>
        <taxon>Daphnia</taxon>
    </lineage>
</organism>
<feature type="transmembrane region" description="Helical" evidence="1">
    <location>
        <begin position="21"/>
        <end position="39"/>
    </location>
</feature>
<evidence type="ECO:0000313" key="3">
    <source>
        <dbReference type="Proteomes" id="UP001234178"/>
    </source>
</evidence>
<reference evidence="2 3" key="1">
    <citation type="journal article" date="2023" name="Nucleic Acids Res.">
        <title>The hologenome of Daphnia magna reveals possible DNA methylation and microbiome-mediated evolution of the host genome.</title>
        <authorList>
            <person name="Chaturvedi A."/>
            <person name="Li X."/>
            <person name="Dhandapani V."/>
            <person name="Marshall H."/>
            <person name="Kissane S."/>
            <person name="Cuenca-Cambronero M."/>
            <person name="Asole G."/>
            <person name="Calvet F."/>
            <person name="Ruiz-Romero M."/>
            <person name="Marangio P."/>
            <person name="Guigo R."/>
            <person name="Rago D."/>
            <person name="Mirbahai L."/>
            <person name="Eastwood N."/>
            <person name="Colbourne J.K."/>
            <person name="Zhou J."/>
            <person name="Mallon E."/>
            <person name="Orsini L."/>
        </authorList>
    </citation>
    <scope>NUCLEOTIDE SEQUENCE [LARGE SCALE GENOMIC DNA]</scope>
    <source>
        <strain evidence="2">LRV0_1</strain>
    </source>
</reference>
<keyword evidence="3" id="KW-1185">Reference proteome</keyword>
<dbReference type="EMBL" id="JAOYFB010000038">
    <property type="protein sequence ID" value="KAK4025544.1"/>
    <property type="molecule type" value="Genomic_DNA"/>
</dbReference>
<keyword evidence="1" id="KW-1133">Transmembrane helix</keyword>
<proteinExistence type="predicted"/>
<accession>A0ABR0AK94</accession>
<keyword evidence="1" id="KW-0812">Transmembrane</keyword>
<comment type="caution">
    <text evidence="2">The sequence shown here is derived from an EMBL/GenBank/DDBJ whole genome shotgun (WGS) entry which is preliminary data.</text>
</comment>
<protein>
    <submittedName>
        <fullName evidence="2">Uncharacterized protein</fullName>
    </submittedName>
</protein>
<sequence>MEVRKKYSSVVSTIDHPIISSFLLLPITQLACIGVNTIISFELDVFIFLLFKITASTNCFNITLSGPQATTLSSSSFRYKSTIRTLALLSSSFASSLSSSTPFPSPHRCLRLRLSRRHIAAFVSSFAASPSSRYLFVRPNGCSSAETPRRLRQFTVERHPACRERALFCLMVYAMGGTVAAPFGAVGNAPVGTSLCRCGDRFLGCAFPEWFLSPCQPGLVFGQVPPCS</sequence>